<evidence type="ECO:0000313" key="1">
    <source>
        <dbReference type="EMBL" id="WGW05739.1"/>
    </source>
</evidence>
<proteinExistence type="predicted"/>
<dbReference type="Proteomes" id="UP001241605">
    <property type="component" value="Chromosome"/>
</dbReference>
<sequence length="103" mass="10943">MTSELTIALAVLFGGSLFVAGVSRVAPLTSWETPREIKESPELSGFGSDGGYGHCRAQLPGVDCACFSQKASQILAETNERALGWSYADRWDLARTQATAACS</sequence>
<evidence type="ECO:0000313" key="2">
    <source>
        <dbReference type="Proteomes" id="UP001241605"/>
    </source>
</evidence>
<accession>A0ABY8QME2</accession>
<reference evidence="1 2" key="1">
    <citation type="submission" date="2023-05" db="EMBL/GenBank/DDBJ databases">
        <title>YMD87, complete Genome.</title>
        <authorList>
            <person name="Zhang J."/>
            <person name="Xu X."/>
        </authorList>
    </citation>
    <scope>NUCLEOTIDE SEQUENCE [LARGE SCALE GENOMIC DNA]</scope>
    <source>
        <strain evidence="1 2">YMD87</strain>
    </source>
</reference>
<protein>
    <recommendedName>
        <fullName evidence="3">Secreted protein</fullName>
    </recommendedName>
</protein>
<dbReference type="RefSeq" id="WP_282302363.1">
    <property type="nucleotide sequence ID" value="NZ_CP124616.1"/>
</dbReference>
<dbReference type="EMBL" id="CP124616">
    <property type="protein sequence ID" value="WGW05739.1"/>
    <property type="molecule type" value="Genomic_DNA"/>
</dbReference>
<organism evidence="1 2">
    <name type="scientific">Tropicibacter oceani</name>
    <dbReference type="NCBI Taxonomy" id="3058420"/>
    <lineage>
        <taxon>Bacteria</taxon>
        <taxon>Pseudomonadati</taxon>
        <taxon>Pseudomonadota</taxon>
        <taxon>Alphaproteobacteria</taxon>
        <taxon>Rhodobacterales</taxon>
        <taxon>Roseobacteraceae</taxon>
        <taxon>Tropicibacter</taxon>
    </lineage>
</organism>
<evidence type="ECO:0008006" key="3">
    <source>
        <dbReference type="Google" id="ProtNLM"/>
    </source>
</evidence>
<gene>
    <name evidence="1" type="ORF">QF118_09390</name>
</gene>
<keyword evidence="2" id="KW-1185">Reference proteome</keyword>
<name>A0ABY8QME2_9RHOB</name>